<organism evidence="1 2">
    <name type="scientific">Chryseolinea soli</name>
    <dbReference type="NCBI Taxonomy" id="2321403"/>
    <lineage>
        <taxon>Bacteria</taxon>
        <taxon>Pseudomonadati</taxon>
        <taxon>Bacteroidota</taxon>
        <taxon>Cytophagia</taxon>
        <taxon>Cytophagales</taxon>
        <taxon>Fulvivirgaceae</taxon>
        <taxon>Chryseolinea</taxon>
    </lineage>
</organism>
<evidence type="ECO:0000313" key="2">
    <source>
        <dbReference type="Proteomes" id="UP000266183"/>
    </source>
</evidence>
<dbReference type="Proteomes" id="UP000266183">
    <property type="component" value="Chromosome"/>
</dbReference>
<dbReference type="AlphaFoldDB" id="A0A385SR97"/>
<sequence length="190" mass="21907">MMTLRDMIMLRLMAVVFVTHISSDLFSQDTDSLKCWSDTDKLRWTDFKGKAPGNGNNLYIRAQSWVRVEPILVEKNNAFSYRVKSIFQRYKSWKTDTADYLLAHEQLHFDLTELLARKLRKAIQAAPDPTGESFDPVIQKLYQECADMQAAYDKDTAHGIIAESQASWKKKVCEELKKLKEYASTPADCE</sequence>
<reference evidence="2" key="1">
    <citation type="submission" date="2018-09" db="EMBL/GenBank/DDBJ databases">
        <title>Chryseolinea sp. KIS68-18 isolated from soil.</title>
        <authorList>
            <person name="Weon H.-Y."/>
            <person name="Kwon S.-W."/>
            <person name="Lee S.A."/>
        </authorList>
    </citation>
    <scope>NUCLEOTIDE SEQUENCE [LARGE SCALE GENOMIC DNA]</scope>
    <source>
        <strain evidence="2">KIS68-18</strain>
    </source>
</reference>
<proteinExistence type="predicted"/>
<protein>
    <recommendedName>
        <fullName evidence="3">DUF922 domain-containing protein</fullName>
    </recommendedName>
</protein>
<dbReference type="KEGG" id="chk:D4L85_28650"/>
<dbReference type="RefSeq" id="WP_119757522.1">
    <property type="nucleotide sequence ID" value="NZ_CP032382.1"/>
</dbReference>
<keyword evidence="2" id="KW-1185">Reference proteome</keyword>
<evidence type="ECO:0000313" key="1">
    <source>
        <dbReference type="EMBL" id="AYB34303.1"/>
    </source>
</evidence>
<accession>A0A385SR97</accession>
<dbReference type="Pfam" id="PF06037">
    <property type="entry name" value="DUF922"/>
    <property type="match status" value="1"/>
</dbReference>
<name>A0A385SR97_9BACT</name>
<dbReference type="OrthoDB" id="5431540at2"/>
<dbReference type="InterPro" id="IPR010321">
    <property type="entry name" value="DUF922"/>
</dbReference>
<dbReference type="EMBL" id="CP032382">
    <property type="protein sequence ID" value="AYB34303.1"/>
    <property type="molecule type" value="Genomic_DNA"/>
</dbReference>
<gene>
    <name evidence="1" type="ORF">D4L85_28650</name>
</gene>
<evidence type="ECO:0008006" key="3">
    <source>
        <dbReference type="Google" id="ProtNLM"/>
    </source>
</evidence>